<gene>
    <name evidence="1" type="ORF">ACFFGE_06875</name>
</gene>
<reference evidence="1 2" key="1">
    <citation type="submission" date="2024-09" db="EMBL/GenBank/DDBJ databases">
        <authorList>
            <person name="Sun Q."/>
            <person name="Mori K."/>
        </authorList>
    </citation>
    <scope>NUCLEOTIDE SEQUENCE [LARGE SCALE GENOMIC DNA]</scope>
    <source>
        <strain evidence="1 2">NCAIM B.02621</strain>
    </source>
</reference>
<accession>A0ABV6R1V2</accession>
<name>A0ABV6R1V2_9CAUL</name>
<keyword evidence="2" id="KW-1185">Reference proteome</keyword>
<protein>
    <recommendedName>
        <fullName evidence="3">DUF4440 domain-containing protein</fullName>
    </recommendedName>
</protein>
<dbReference type="RefSeq" id="WP_376835516.1">
    <property type="nucleotide sequence ID" value="NZ_JBHLSW010000004.1"/>
</dbReference>
<comment type="caution">
    <text evidence="1">The sequence shown here is derived from an EMBL/GenBank/DDBJ whole genome shotgun (WGS) entry which is preliminary data.</text>
</comment>
<evidence type="ECO:0008006" key="3">
    <source>
        <dbReference type="Google" id="ProtNLM"/>
    </source>
</evidence>
<evidence type="ECO:0000313" key="2">
    <source>
        <dbReference type="Proteomes" id="UP001589906"/>
    </source>
</evidence>
<proteinExistence type="predicted"/>
<organism evidence="1 2">
    <name type="scientific">Brevundimonas balnearis</name>
    <dbReference type="NCBI Taxonomy" id="1572858"/>
    <lineage>
        <taxon>Bacteria</taxon>
        <taxon>Pseudomonadati</taxon>
        <taxon>Pseudomonadota</taxon>
        <taxon>Alphaproteobacteria</taxon>
        <taxon>Caulobacterales</taxon>
        <taxon>Caulobacteraceae</taxon>
        <taxon>Brevundimonas</taxon>
    </lineage>
</organism>
<dbReference type="Proteomes" id="UP001589906">
    <property type="component" value="Unassembled WGS sequence"/>
</dbReference>
<dbReference type="EMBL" id="JBHLSW010000004">
    <property type="protein sequence ID" value="MFC0633598.1"/>
    <property type="molecule type" value="Genomic_DNA"/>
</dbReference>
<sequence length="118" mass="12794">MRDVYPGLVRSRPTGLLLAAVEGESTTAVAGAALRRDASVIESVFAGRRPAERDLSDEEWDAYDRAVQGTVLIRDASVRAGFAAFIPSFVWPRSDGRWRISSGYSPQVWAPIASELAA</sequence>
<evidence type="ECO:0000313" key="1">
    <source>
        <dbReference type="EMBL" id="MFC0633598.1"/>
    </source>
</evidence>